<dbReference type="Proteomes" id="UP001059771">
    <property type="component" value="Chromosome"/>
</dbReference>
<protein>
    <submittedName>
        <fullName evidence="1">Uncharacterized protein</fullName>
    </submittedName>
</protein>
<evidence type="ECO:0000313" key="1">
    <source>
        <dbReference type="EMBL" id="UVS68405.1"/>
    </source>
</evidence>
<gene>
    <name evidence="1" type="ORF">NWT39_10905</name>
</gene>
<accession>A0A977NM22</accession>
<dbReference type="AlphaFoldDB" id="A0A977NM22"/>
<proteinExistence type="predicted"/>
<organism evidence="1">
    <name type="scientific">Nitrososphaera viennensis</name>
    <dbReference type="NCBI Taxonomy" id="1034015"/>
    <lineage>
        <taxon>Archaea</taxon>
        <taxon>Nitrososphaerota</taxon>
        <taxon>Nitrososphaeria</taxon>
        <taxon>Nitrososphaerales</taxon>
        <taxon>Nitrososphaeraceae</taxon>
        <taxon>Nitrososphaera</taxon>
    </lineage>
</organism>
<sequence>MLATTTPPPCRKKKVWIFPSGARGTLRKRGAYQRFIVACMAQQVSSITKRVLAKQMARRFGMSLRNAYTHTYTELNESLIPGGIVEQDGAVPATRGPRIFQLDGVPCFRLSGLGMLLACCLDEIDIDRRALLFRQYLDSDRSWRRDPRKDELLSHLKAYPEFTLELLKHGASQYLEGKADHPLSAFPTRKRKSPAST</sequence>
<reference evidence="1" key="1">
    <citation type="submission" date="2022-08" db="EMBL/GenBank/DDBJ databases">
        <title>Dynamic responses of ammonia-oxidizing microbial communities induced by reactive oxygen species (ROS) in fluctuating redox aquifers.</title>
        <authorList>
            <person name="Wang P."/>
            <person name="Wang H."/>
        </authorList>
    </citation>
    <scope>NUCLEOTIDE SEQUENCE</scope>
    <source>
        <strain evidence="1">PLX03</strain>
    </source>
</reference>
<dbReference type="RefSeq" id="WP_144239667.1">
    <property type="nucleotide sequence ID" value="NZ_CP103305.1"/>
</dbReference>
<dbReference type="GeneID" id="74947453"/>
<dbReference type="EMBL" id="CP103305">
    <property type="protein sequence ID" value="UVS68405.1"/>
    <property type="molecule type" value="Genomic_DNA"/>
</dbReference>
<name>A0A977NM22_9ARCH</name>